<gene>
    <name evidence="1" type="ORF">LNINA_LOCUS5637</name>
</gene>
<reference evidence="1 2" key="1">
    <citation type="submission" date="2023-11" db="EMBL/GenBank/DDBJ databases">
        <authorList>
            <person name="Okamura Y."/>
        </authorList>
    </citation>
    <scope>NUCLEOTIDE SEQUENCE [LARGE SCALE GENOMIC DNA]</scope>
</reference>
<evidence type="ECO:0000313" key="2">
    <source>
        <dbReference type="Proteomes" id="UP001497472"/>
    </source>
</evidence>
<dbReference type="Proteomes" id="UP001497472">
    <property type="component" value="Unassembled WGS sequence"/>
</dbReference>
<dbReference type="EMBL" id="CAVLEF010000007">
    <property type="protein sequence ID" value="CAK1546030.1"/>
    <property type="molecule type" value="Genomic_DNA"/>
</dbReference>
<proteinExistence type="predicted"/>
<keyword evidence="2" id="KW-1185">Reference proteome</keyword>
<protein>
    <submittedName>
        <fullName evidence="1">Uncharacterized protein</fullName>
    </submittedName>
</protein>
<comment type="caution">
    <text evidence="1">The sequence shown here is derived from an EMBL/GenBank/DDBJ whole genome shotgun (WGS) entry which is preliminary data.</text>
</comment>
<evidence type="ECO:0000313" key="1">
    <source>
        <dbReference type="EMBL" id="CAK1546030.1"/>
    </source>
</evidence>
<name>A0AAV1J9A6_9NEOP</name>
<organism evidence="1 2">
    <name type="scientific">Leptosia nina</name>
    <dbReference type="NCBI Taxonomy" id="320188"/>
    <lineage>
        <taxon>Eukaryota</taxon>
        <taxon>Metazoa</taxon>
        <taxon>Ecdysozoa</taxon>
        <taxon>Arthropoda</taxon>
        <taxon>Hexapoda</taxon>
        <taxon>Insecta</taxon>
        <taxon>Pterygota</taxon>
        <taxon>Neoptera</taxon>
        <taxon>Endopterygota</taxon>
        <taxon>Lepidoptera</taxon>
        <taxon>Glossata</taxon>
        <taxon>Ditrysia</taxon>
        <taxon>Papilionoidea</taxon>
        <taxon>Pieridae</taxon>
        <taxon>Pierinae</taxon>
        <taxon>Leptosia</taxon>
    </lineage>
</organism>
<sequence>MWQDRRVGNELGSRAEVCLAGCIAQGRRAAHCITDIDLSDGARRLRPNPAASAVQREKPYRQKRSKANIEGLDLEALIK</sequence>
<dbReference type="AlphaFoldDB" id="A0AAV1J9A6"/>
<accession>A0AAV1J9A6</accession>